<evidence type="ECO:0000313" key="13">
    <source>
        <dbReference type="Proteomes" id="UP001497383"/>
    </source>
</evidence>
<keyword evidence="4 10" id="KW-0862">Zinc</keyword>
<dbReference type="RefSeq" id="XP_066830346.1">
    <property type="nucleotide sequence ID" value="XM_066973515.1"/>
</dbReference>
<comment type="function">
    <text evidence="10 11">Functions as component of the transcription regulatory histone acetylation (HAT) complex SAGA. At the promoters, SAGA is required for recruitment of the basal transcription machinery. It influences RNA polymerase II transcriptional activity through different activities such as TBP interaction and promoter selectivity, interaction with transcription activators, and chromatin modification through histone acetylation and deubiquitination. SAGA acetylates nucleosomal histone H3 to some extent (to form H3K9ac, H3K14ac, H3K18ac and H3K23ac). SAGA interacts with DNA via upstream activating sequences (UASs). Involved in transcriptional regulation of a subset of SAGA-regulated genes. Within the SAGA complex, participates in a subcomplex, that specifically deubiquitinates histones H2B.</text>
</comment>
<keyword evidence="9 10" id="KW-0539">Nucleus</keyword>
<dbReference type="Proteomes" id="UP001497383">
    <property type="component" value="Chromosome 4"/>
</dbReference>
<accession>A0ABP0ZMQ3</accession>
<evidence type="ECO:0000256" key="5">
    <source>
        <dbReference type="ARBA" id="ARBA00022853"/>
    </source>
</evidence>
<keyword evidence="6 10" id="KW-0805">Transcription regulation</keyword>
<evidence type="ECO:0000313" key="12">
    <source>
        <dbReference type="EMBL" id="CAK9439184.1"/>
    </source>
</evidence>
<keyword evidence="2 10" id="KW-0479">Metal-binding</keyword>
<organism evidence="12 13">
    <name type="scientific">Lodderomyces beijingensis</name>
    <dbReference type="NCBI Taxonomy" id="1775926"/>
    <lineage>
        <taxon>Eukaryota</taxon>
        <taxon>Fungi</taxon>
        <taxon>Dikarya</taxon>
        <taxon>Ascomycota</taxon>
        <taxon>Saccharomycotina</taxon>
        <taxon>Pichiomycetes</taxon>
        <taxon>Debaryomycetaceae</taxon>
        <taxon>Candida/Lodderomyces clade</taxon>
        <taxon>Lodderomyces</taxon>
    </lineage>
</organism>
<comment type="domain">
    <text evidence="10">The long N-terminal helix forms part of the 'assembly lobe' of the SAGA deubiquitination module.</text>
</comment>
<sequence>MPGQVVASPYLGLAGLLATLHVSLRNPISHFSPFDVQYFPTMTDSEITYRSLAESLLQDMIRNQIRTQTLINYTNERAMQTQTVPSAETDSVVKQLNATDPTKDIFGQDKSKLKAAESSRYFSCENCGRKIAGGRFASHVNKCLERKRK</sequence>
<evidence type="ECO:0000256" key="4">
    <source>
        <dbReference type="ARBA" id="ARBA00022833"/>
    </source>
</evidence>
<dbReference type="GeneID" id="92208604"/>
<feature type="zinc finger region" description="SGF11-type" evidence="10">
    <location>
        <begin position="122"/>
        <end position="143"/>
    </location>
</feature>
<comment type="subunit">
    <text evidence="10 11">Component of the 1.8 MDa SAGA transcription coactivator-HAT complex. SAGA is built of 5 distinct domains with specialized functions. Within the SAGA complex, SUS1, SGF11, SGF73 and UBP8 form an additional subcomplex of SAGA called the DUB module (deubiquitination module). Interacts directly with SGF73, SUS1 and UBP8.</text>
</comment>
<evidence type="ECO:0000256" key="10">
    <source>
        <dbReference type="HAMAP-Rule" id="MF_03047"/>
    </source>
</evidence>
<comment type="subcellular location">
    <subcellularLocation>
        <location evidence="1 10 11">Nucleus</location>
    </subcellularLocation>
</comment>
<evidence type="ECO:0000256" key="3">
    <source>
        <dbReference type="ARBA" id="ARBA00022771"/>
    </source>
</evidence>
<proteinExistence type="inferred from homology"/>
<dbReference type="HAMAP" id="MF_03047">
    <property type="entry name" value="Sgf11"/>
    <property type="match status" value="1"/>
</dbReference>
<gene>
    <name evidence="10" type="primary">SGF11</name>
    <name evidence="12" type="ORF">LODBEIA_P34080</name>
</gene>
<evidence type="ECO:0000256" key="8">
    <source>
        <dbReference type="ARBA" id="ARBA00023163"/>
    </source>
</evidence>
<keyword evidence="5 10" id="KW-0156">Chromatin regulator</keyword>
<keyword evidence="8 10" id="KW-0804">Transcription</keyword>
<dbReference type="InterPro" id="IPR013246">
    <property type="entry name" value="SAGA_su_Sgf11"/>
</dbReference>
<protein>
    <recommendedName>
        <fullName evidence="10 11">SAGA-associated factor 11</fullName>
    </recommendedName>
</protein>
<evidence type="ECO:0000256" key="1">
    <source>
        <dbReference type="ARBA" id="ARBA00004123"/>
    </source>
</evidence>
<keyword evidence="7 10" id="KW-0010">Activator</keyword>
<evidence type="ECO:0000256" key="9">
    <source>
        <dbReference type="ARBA" id="ARBA00023242"/>
    </source>
</evidence>
<dbReference type="Gene3D" id="3.30.160.60">
    <property type="entry name" value="Classic Zinc Finger"/>
    <property type="match status" value="1"/>
</dbReference>
<evidence type="ECO:0000256" key="2">
    <source>
        <dbReference type="ARBA" id="ARBA00022723"/>
    </source>
</evidence>
<evidence type="ECO:0000256" key="11">
    <source>
        <dbReference type="RuleBase" id="RU261113"/>
    </source>
</evidence>
<comment type="similarity">
    <text evidence="10 11">Belongs to the SGF11 family.</text>
</comment>
<evidence type="ECO:0000256" key="7">
    <source>
        <dbReference type="ARBA" id="ARBA00023159"/>
    </source>
</evidence>
<reference evidence="12 13" key="1">
    <citation type="submission" date="2024-03" db="EMBL/GenBank/DDBJ databases">
        <authorList>
            <person name="Brejova B."/>
        </authorList>
    </citation>
    <scope>NUCLEOTIDE SEQUENCE [LARGE SCALE GENOMIC DNA]</scope>
    <source>
        <strain evidence="12 13">CBS 14171</strain>
    </source>
</reference>
<comment type="domain">
    <text evidence="10">The C-terminal SGF11-type zinc-finger domain together with the C-terminal catalytic domain of UBP8 forms the 'catalytic lobe' of the SAGA deubiquitination module.</text>
</comment>
<keyword evidence="13" id="KW-1185">Reference proteome</keyword>
<name>A0ABP0ZMQ3_9ASCO</name>
<dbReference type="Pfam" id="PF08209">
    <property type="entry name" value="Sgf11"/>
    <property type="match status" value="1"/>
</dbReference>
<evidence type="ECO:0000256" key="6">
    <source>
        <dbReference type="ARBA" id="ARBA00023015"/>
    </source>
</evidence>
<dbReference type="EMBL" id="OZ022408">
    <property type="protein sequence ID" value="CAK9439184.1"/>
    <property type="molecule type" value="Genomic_DNA"/>
</dbReference>
<keyword evidence="3 10" id="KW-0863">Zinc-finger</keyword>